<gene>
    <name evidence="2" type="ORF">HGQ98_32300</name>
</gene>
<dbReference type="Proteomes" id="UP000542405">
    <property type="component" value="Unassembled WGS sequence"/>
</dbReference>
<evidence type="ECO:0000256" key="1">
    <source>
        <dbReference type="SAM" id="MobiDB-lite"/>
    </source>
</evidence>
<feature type="region of interest" description="Disordered" evidence="1">
    <location>
        <begin position="88"/>
        <end position="109"/>
    </location>
</feature>
<proteinExistence type="predicted"/>
<comment type="caution">
    <text evidence="2">The sequence shown here is derived from an EMBL/GenBank/DDBJ whole genome shotgun (WGS) entry which is preliminary data.</text>
</comment>
<organism evidence="2 3">
    <name type="scientific">Achromobacter ruhlandii</name>
    <dbReference type="NCBI Taxonomy" id="72557"/>
    <lineage>
        <taxon>Bacteria</taxon>
        <taxon>Pseudomonadati</taxon>
        <taxon>Pseudomonadota</taxon>
        <taxon>Betaproteobacteria</taxon>
        <taxon>Burkholderiales</taxon>
        <taxon>Alcaligenaceae</taxon>
        <taxon>Achromobacter</taxon>
    </lineage>
</organism>
<evidence type="ECO:0000313" key="3">
    <source>
        <dbReference type="Proteomes" id="UP000542405"/>
    </source>
</evidence>
<sequence>MRHPFEPPIILDIMPADFIFMLTRNDRTVADADAHLDTALACGVRHIGFKDIGQPPAVLRRLNATIRAAGARSYLEVVSQDRDSELASVRAASGPGGDRAQGGLVHPAC</sequence>
<dbReference type="AlphaFoldDB" id="A0A848NRD8"/>
<reference evidence="2 3" key="1">
    <citation type="submission" date="2020-04" db="EMBL/GenBank/DDBJ databases">
        <title>Achromobacter ruhlandii genome sequencing and assembly.</title>
        <authorList>
            <person name="Martins R.C.R."/>
            <person name="Perdigao-Neto L.V."/>
            <person name="Levin A.S.S."/>
            <person name="Costa S.F."/>
        </authorList>
    </citation>
    <scope>NUCLEOTIDE SEQUENCE [LARGE SCALE GENOMIC DNA]</scope>
    <source>
        <strain evidence="2 3">9035ralo</strain>
    </source>
</reference>
<feature type="non-terminal residue" evidence="2">
    <location>
        <position position="109"/>
    </location>
</feature>
<name>A0A848NRD8_9BURK</name>
<dbReference type="EMBL" id="JABBZE010000960">
    <property type="protein sequence ID" value="NMU93876.1"/>
    <property type="molecule type" value="Genomic_DNA"/>
</dbReference>
<accession>A0A848NRD8</accession>
<evidence type="ECO:0000313" key="2">
    <source>
        <dbReference type="EMBL" id="NMU93876.1"/>
    </source>
</evidence>
<protein>
    <submittedName>
        <fullName evidence="2">4-hydroxythreonine-4-phosphate dehydrogenase</fullName>
    </submittedName>
</protein>